<comment type="caution">
    <text evidence="1">The sequence shown here is derived from an EMBL/GenBank/DDBJ whole genome shotgun (WGS) entry which is preliminary data.</text>
</comment>
<keyword evidence="2" id="KW-1185">Reference proteome</keyword>
<proteinExistence type="predicted"/>
<evidence type="ECO:0000313" key="1">
    <source>
        <dbReference type="EMBL" id="TNV71423.1"/>
    </source>
</evidence>
<gene>
    <name evidence="1" type="ORF">FGO68_gene9134</name>
</gene>
<accession>A0A8J8NAK9</accession>
<dbReference type="AlphaFoldDB" id="A0A8J8NAK9"/>
<protein>
    <submittedName>
        <fullName evidence="1">Uncharacterized protein</fullName>
    </submittedName>
</protein>
<dbReference type="EMBL" id="RRYP01029806">
    <property type="protein sequence ID" value="TNV71423.1"/>
    <property type="molecule type" value="Genomic_DNA"/>
</dbReference>
<sequence>MQVFVLKPSSSVIVMFDEPSQPKFVGFMVKVIGEGPLQVMQLTVKLCVKVTVLFSGSEMKGIDRVATEFRLTQVLQGLEGAGQKIGSKLL</sequence>
<dbReference type="Proteomes" id="UP000785679">
    <property type="component" value="Unassembled WGS sequence"/>
</dbReference>
<reference evidence="1" key="1">
    <citation type="submission" date="2019-06" db="EMBL/GenBank/DDBJ databases">
        <authorList>
            <person name="Zheng W."/>
        </authorList>
    </citation>
    <scope>NUCLEOTIDE SEQUENCE</scope>
    <source>
        <strain evidence="1">QDHG01</strain>
    </source>
</reference>
<evidence type="ECO:0000313" key="2">
    <source>
        <dbReference type="Proteomes" id="UP000785679"/>
    </source>
</evidence>
<name>A0A8J8NAK9_HALGN</name>
<organism evidence="1 2">
    <name type="scientific">Halteria grandinella</name>
    <dbReference type="NCBI Taxonomy" id="5974"/>
    <lineage>
        <taxon>Eukaryota</taxon>
        <taxon>Sar</taxon>
        <taxon>Alveolata</taxon>
        <taxon>Ciliophora</taxon>
        <taxon>Intramacronucleata</taxon>
        <taxon>Spirotrichea</taxon>
        <taxon>Stichotrichia</taxon>
        <taxon>Sporadotrichida</taxon>
        <taxon>Halteriidae</taxon>
        <taxon>Halteria</taxon>
    </lineage>
</organism>